<dbReference type="SUPFAM" id="SSF53901">
    <property type="entry name" value="Thiolase-like"/>
    <property type="match status" value="2"/>
</dbReference>
<evidence type="ECO:0000256" key="3">
    <source>
        <dbReference type="ARBA" id="ARBA00022679"/>
    </source>
</evidence>
<gene>
    <name evidence="6" type="ORF">KS2013_2281</name>
</gene>
<comment type="similarity">
    <text evidence="2 4">Belongs to the thiolase-like superfamily. Beta-ketoacyl-ACP synthases family.</text>
</comment>
<protein>
    <submittedName>
        <fullName evidence="6">Beta-ketoacyl synthase</fullName>
    </submittedName>
</protein>
<dbReference type="EMBL" id="CP012418">
    <property type="protein sequence ID" value="AOE50985.1"/>
    <property type="molecule type" value="Genomic_DNA"/>
</dbReference>
<keyword evidence="3 4" id="KW-0808">Transferase</keyword>
<dbReference type="PROSITE" id="PS52004">
    <property type="entry name" value="KS3_2"/>
    <property type="match status" value="1"/>
</dbReference>
<dbReference type="InterPro" id="IPR014030">
    <property type="entry name" value="Ketoacyl_synth_N"/>
</dbReference>
<evidence type="ECO:0000313" key="6">
    <source>
        <dbReference type="EMBL" id="AOE50985.1"/>
    </source>
</evidence>
<dbReference type="InterPro" id="IPR020841">
    <property type="entry name" value="PKS_Beta-ketoAc_synthase_dom"/>
</dbReference>
<dbReference type="AlphaFoldDB" id="A0A1B3BE26"/>
<feature type="domain" description="Ketosynthase family 3 (KS3)" evidence="5">
    <location>
        <begin position="1"/>
        <end position="394"/>
    </location>
</feature>
<dbReference type="SMART" id="SM00825">
    <property type="entry name" value="PKS_KS"/>
    <property type="match status" value="1"/>
</dbReference>
<dbReference type="NCBIfam" id="NF006618">
    <property type="entry name" value="PRK09185.1"/>
    <property type="match status" value="1"/>
</dbReference>
<evidence type="ECO:0000259" key="5">
    <source>
        <dbReference type="PROSITE" id="PS52004"/>
    </source>
</evidence>
<dbReference type="InterPro" id="IPR016039">
    <property type="entry name" value="Thiolase-like"/>
</dbReference>
<reference evidence="7" key="1">
    <citation type="submission" date="2015-08" db="EMBL/GenBank/DDBJ databases">
        <authorList>
            <person name="Kim K.M."/>
        </authorList>
    </citation>
    <scope>NUCLEOTIDE SEQUENCE [LARGE SCALE GENOMIC DNA]</scope>
    <source>
        <strain evidence="7">KCTC 23892</strain>
    </source>
</reference>
<dbReference type="Pfam" id="PF02801">
    <property type="entry name" value="Ketoacyl-synt_C"/>
    <property type="match status" value="1"/>
</dbReference>
<dbReference type="InterPro" id="IPR018201">
    <property type="entry name" value="Ketoacyl_synth_AS"/>
</dbReference>
<evidence type="ECO:0000256" key="4">
    <source>
        <dbReference type="RuleBase" id="RU003694"/>
    </source>
</evidence>
<dbReference type="PANTHER" id="PTHR11712">
    <property type="entry name" value="POLYKETIDE SYNTHASE-RELATED"/>
    <property type="match status" value="1"/>
</dbReference>
<accession>A0A1B3BE26</accession>
<evidence type="ECO:0000313" key="7">
    <source>
        <dbReference type="Proteomes" id="UP000094147"/>
    </source>
</evidence>
<dbReference type="KEGG" id="ksd:KS2013_2281"/>
<dbReference type="PROSITE" id="PS00606">
    <property type="entry name" value="KS3_1"/>
    <property type="match status" value="1"/>
</dbReference>
<dbReference type="GO" id="GO:0005829">
    <property type="term" value="C:cytosol"/>
    <property type="evidence" value="ECO:0007669"/>
    <property type="project" value="TreeGrafter"/>
</dbReference>
<dbReference type="InterPro" id="IPR000794">
    <property type="entry name" value="Beta-ketoacyl_synthase"/>
</dbReference>
<evidence type="ECO:0000256" key="1">
    <source>
        <dbReference type="ARBA" id="ARBA00005194"/>
    </source>
</evidence>
<comment type="pathway">
    <text evidence="1">Lipid metabolism; fatty acid biosynthesis.</text>
</comment>
<dbReference type="PATRIC" id="fig|1144748.3.peg.2301"/>
<dbReference type="GO" id="GO:0004315">
    <property type="term" value="F:3-oxoacyl-[acyl-carrier-protein] synthase activity"/>
    <property type="evidence" value="ECO:0007669"/>
    <property type="project" value="InterPro"/>
</dbReference>
<dbReference type="Gene3D" id="3.40.47.10">
    <property type="match status" value="1"/>
</dbReference>
<dbReference type="Proteomes" id="UP000094147">
    <property type="component" value="Chromosome"/>
</dbReference>
<dbReference type="InterPro" id="IPR014031">
    <property type="entry name" value="Ketoacyl_synth_C"/>
</dbReference>
<dbReference type="OrthoDB" id="9808669at2"/>
<dbReference type="CDD" id="cd00834">
    <property type="entry name" value="KAS_I_II"/>
    <property type="match status" value="1"/>
</dbReference>
<dbReference type="Pfam" id="PF00109">
    <property type="entry name" value="ketoacyl-synt"/>
    <property type="match status" value="1"/>
</dbReference>
<organism evidence="6 7">
    <name type="scientific">Kangiella sediminilitoris</name>
    <dbReference type="NCBI Taxonomy" id="1144748"/>
    <lineage>
        <taxon>Bacteria</taxon>
        <taxon>Pseudomonadati</taxon>
        <taxon>Pseudomonadota</taxon>
        <taxon>Gammaproteobacteria</taxon>
        <taxon>Kangiellales</taxon>
        <taxon>Kangiellaceae</taxon>
        <taxon>Kangiella</taxon>
    </lineage>
</organism>
<dbReference type="GO" id="GO:0006633">
    <property type="term" value="P:fatty acid biosynthetic process"/>
    <property type="evidence" value="ECO:0007669"/>
    <property type="project" value="UniProtKB-UniPathway"/>
</dbReference>
<dbReference type="STRING" id="1144748.KS2013_2281"/>
<dbReference type="PANTHER" id="PTHR11712:SF320">
    <property type="entry name" value="BETA-KETOACYL SYNTHASE"/>
    <property type="match status" value="1"/>
</dbReference>
<proteinExistence type="inferred from homology"/>
<dbReference type="RefSeq" id="WP_068994071.1">
    <property type="nucleotide sequence ID" value="NZ_CP012418.1"/>
</dbReference>
<name>A0A1B3BE26_9GAMM</name>
<evidence type="ECO:0000256" key="2">
    <source>
        <dbReference type="ARBA" id="ARBA00008467"/>
    </source>
</evidence>
<keyword evidence="7" id="KW-1185">Reference proteome</keyword>
<sequence>MTSKSPVYINNMALINAMGFEHESLLHKLRIGDCSGMKPYDSKLTGHNFLVGKVTQQLPNLPSHLQHHNTRNNRLLLHCLQQLDTTLSDLLNTYSKSRVGVVMGTSTSGIAEGERALSQYMEEESFPDEFDYSQIQMSSPAEFVADYLGLKGPAYSISTACSSSGKVFASAQGMIQNDLCDVVIVGGADSLCDMTLNGFNSLEAVSSELCQPFSTNRCGINIGEGAAIFILSREPSEIELLGTGESSDAHHISAPHPKGDGAAEAMVMALKEAGLNSDSIDYLNLHGTATELNDSMESQAVSRVLGSDTPCSSTKPLTGHTLGAAGATEIGICWLLLQQENSHFLALHQYDGDFDPELPPINLVSEQTAAKPPKIVMSNSFAFGGNNVSVIIGRTQR</sequence>
<dbReference type="UniPathway" id="UPA00094"/>